<evidence type="ECO:0000256" key="3">
    <source>
        <dbReference type="ARBA" id="ARBA00022692"/>
    </source>
</evidence>
<dbReference type="EMBL" id="SGWX01000001">
    <property type="protein sequence ID" value="RZS61123.1"/>
    <property type="molecule type" value="Genomic_DNA"/>
</dbReference>
<sequence>MVDAAAVVVPGRGPARAADLAEPADEDKPGLDQAALGAVRLATLDTPPWVRALGWVGVIALIYLLITAVSVIGRGFSGLSGDAAQSLFAFAANPWVGLFVGVLSTVLIQSSTTTTAITVTAVGAGALPLASAVPILFGANVGTTLTSTLIALGYIGNRREYRRALEASSIHDFYNWLALLVFFPIELAFQPLQRLSGALADVLYGTSLMPDPAGFNLVRTITRPVVNVITGATANLDALLGPLVAIVIGASMIFAAVKLLGKLLKRLMVGRARDLLTRAAGRNSTVGVVTGTGVTFVTQSSTVTTSILIPFAAGGFLTSKQLYPITVGANIGTTFTTVLAAFAVIGQDARIGLQAAFVHLLFNLLSLLVIYVIPLLRPVPLRCAEALARVASARTWVIGVYVAACYVVIPALVILLVGVL</sequence>
<feature type="transmembrane region" description="Helical" evidence="6">
    <location>
        <begin position="325"/>
        <end position="345"/>
    </location>
</feature>
<dbReference type="OrthoDB" id="9763003at2"/>
<dbReference type="AlphaFoldDB" id="A0A4Q7M2D6"/>
<evidence type="ECO:0000313" key="7">
    <source>
        <dbReference type="EMBL" id="RZS61123.1"/>
    </source>
</evidence>
<evidence type="ECO:0000256" key="5">
    <source>
        <dbReference type="ARBA" id="ARBA00023136"/>
    </source>
</evidence>
<protein>
    <submittedName>
        <fullName evidence="7">Sodium-dependent phosphate cotransporter</fullName>
    </submittedName>
</protein>
<feature type="transmembrane region" description="Helical" evidence="6">
    <location>
        <begin position="357"/>
        <end position="376"/>
    </location>
</feature>
<evidence type="ECO:0000256" key="4">
    <source>
        <dbReference type="ARBA" id="ARBA00022989"/>
    </source>
</evidence>
<evidence type="ECO:0000313" key="8">
    <source>
        <dbReference type="Proteomes" id="UP000293852"/>
    </source>
</evidence>
<feature type="transmembrane region" description="Helical" evidence="6">
    <location>
        <begin position="87"/>
        <end position="109"/>
    </location>
</feature>
<dbReference type="PANTHER" id="PTHR10010">
    <property type="entry name" value="SOLUTE CARRIER FAMILY 34 SODIUM PHOSPHATE , MEMBER 2-RELATED"/>
    <property type="match status" value="1"/>
</dbReference>
<feature type="transmembrane region" description="Helical" evidence="6">
    <location>
        <begin position="243"/>
        <end position="264"/>
    </location>
</feature>
<dbReference type="RefSeq" id="WP_130413583.1">
    <property type="nucleotide sequence ID" value="NZ_SGWX01000001.1"/>
</dbReference>
<feature type="transmembrane region" description="Helical" evidence="6">
    <location>
        <begin position="129"/>
        <end position="152"/>
    </location>
</feature>
<keyword evidence="2" id="KW-1003">Cell membrane</keyword>
<dbReference type="GO" id="GO:0005886">
    <property type="term" value="C:plasma membrane"/>
    <property type="evidence" value="ECO:0007669"/>
    <property type="project" value="UniProtKB-SubCell"/>
</dbReference>
<name>A0A4Q7M2D6_9MICO</name>
<reference evidence="7 8" key="1">
    <citation type="submission" date="2019-02" db="EMBL/GenBank/DDBJ databases">
        <title>Sequencing the genomes of 1000 actinobacteria strains.</title>
        <authorList>
            <person name="Klenk H.-P."/>
        </authorList>
    </citation>
    <scope>NUCLEOTIDE SEQUENCE [LARGE SCALE GENOMIC DNA]</scope>
    <source>
        <strain evidence="7 8">DSM 16932</strain>
    </source>
</reference>
<keyword evidence="5 6" id="KW-0472">Membrane</keyword>
<dbReference type="GO" id="GO:0044341">
    <property type="term" value="P:sodium-dependent phosphate transport"/>
    <property type="evidence" value="ECO:0007669"/>
    <property type="project" value="InterPro"/>
</dbReference>
<comment type="subcellular location">
    <subcellularLocation>
        <location evidence="1">Cell membrane</location>
        <topology evidence="1">Multi-pass membrane protein</topology>
    </subcellularLocation>
</comment>
<keyword evidence="4 6" id="KW-1133">Transmembrane helix</keyword>
<dbReference type="InterPro" id="IPR003841">
    <property type="entry name" value="Na/Pi_transpt"/>
</dbReference>
<proteinExistence type="predicted"/>
<dbReference type="PANTHER" id="PTHR10010:SF46">
    <property type="entry name" value="SODIUM-DEPENDENT PHOSPHATE TRANSPORT PROTEIN 2B"/>
    <property type="match status" value="1"/>
</dbReference>
<feature type="transmembrane region" description="Helical" evidence="6">
    <location>
        <begin position="52"/>
        <end position="75"/>
    </location>
</feature>
<feature type="transmembrane region" description="Helical" evidence="6">
    <location>
        <begin position="173"/>
        <end position="192"/>
    </location>
</feature>
<feature type="transmembrane region" description="Helical" evidence="6">
    <location>
        <begin position="285"/>
        <end position="313"/>
    </location>
</feature>
<dbReference type="Pfam" id="PF02690">
    <property type="entry name" value="Na_Pi_cotrans"/>
    <property type="match status" value="2"/>
</dbReference>
<keyword evidence="3 6" id="KW-0812">Transmembrane</keyword>
<evidence type="ECO:0000256" key="2">
    <source>
        <dbReference type="ARBA" id="ARBA00022475"/>
    </source>
</evidence>
<dbReference type="NCBIfam" id="NF037997">
    <property type="entry name" value="Na_Pi_symport"/>
    <property type="match status" value="2"/>
</dbReference>
<dbReference type="Proteomes" id="UP000293852">
    <property type="component" value="Unassembled WGS sequence"/>
</dbReference>
<accession>A0A4Q7M2D6</accession>
<dbReference type="GO" id="GO:0005436">
    <property type="term" value="F:sodium:phosphate symporter activity"/>
    <property type="evidence" value="ECO:0007669"/>
    <property type="project" value="InterPro"/>
</dbReference>
<evidence type="ECO:0000256" key="1">
    <source>
        <dbReference type="ARBA" id="ARBA00004651"/>
    </source>
</evidence>
<feature type="transmembrane region" description="Helical" evidence="6">
    <location>
        <begin position="396"/>
        <end position="419"/>
    </location>
</feature>
<gene>
    <name evidence="7" type="ORF">EV386_1411</name>
</gene>
<comment type="caution">
    <text evidence="7">The sequence shown here is derived from an EMBL/GenBank/DDBJ whole genome shotgun (WGS) entry which is preliminary data.</text>
</comment>
<keyword evidence="8" id="KW-1185">Reference proteome</keyword>
<organism evidence="7 8">
    <name type="scientific">Xylanimonas ulmi</name>
    <dbReference type="NCBI Taxonomy" id="228973"/>
    <lineage>
        <taxon>Bacteria</taxon>
        <taxon>Bacillati</taxon>
        <taxon>Actinomycetota</taxon>
        <taxon>Actinomycetes</taxon>
        <taxon>Micrococcales</taxon>
        <taxon>Promicromonosporaceae</taxon>
        <taxon>Xylanimonas</taxon>
    </lineage>
</organism>
<evidence type="ECO:0000256" key="6">
    <source>
        <dbReference type="SAM" id="Phobius"/>
    </source>
</evidence>